<evidence type="ECO:0000313" key="2">
    <source>
        <dbReference type="Proteomes" id="UP001058074"/>
    </source>
</evidence>
<organism evidence="1 2">
    <name type="scientific">Inconstantimicrobium mannanitabidum</name>
    <dbReference type="NCBI Taxonomy" id="1604901"/>
    <lineage>
        <taxon>Bacteria</taxon>
        <taxon>Bacillati</taxon>
        <taxon>Bacillota</taxon>
        <taxon>Clostridia</taxon>
        <taxon>Eubacteriales</taxon>
        <taxon>Clostridiaceae</taxon>
        <taxon>Inconstantimicrobium</taxon>
    </lineage>
</organism>
<keyword evidence="2" id="KW-1185">Reference proteome</keyword>
<proteinExistence type="predicted"/>
<evidence type="ECO:0000313" key="1">
    <source>
        <dbReference type="EMBL" id="GKX66263.1"/>
    </source>
</evidence>
<gene>
    <name evidence="1" type="ORF">rsdtw13_15210</name>
</gene>
<name>A0ACB5RAP3_9CLOT</name>
<comment type="caution">
    <text evidence="1">The sequence shown here is derived from an EMBL/GenBank/DDBJ whole genome shotgun (WGS) entry which is preliminary data.</text>
</comment>
<dbReference type="Proteomes" id="UP001058074">
    <property type="component" value="Unassembled WGS sequence"/>
</dbReference>
<protein>
    <submittedName>
        <fullName evidence="1">Thiamine pyrophosphokinase</fullName>
    </submittedName>
</protein>
<accession>A0ACB5RAP3</accession>
<dbReference type="EMBL" id="BROD01000001">
    <property type="protein sequence ID" value="GKX66263.1"/>
    <property type="molecule type" value="Genomic_DNA"/>
</dbReference>
<sequence length="209" mass="23546">MKCVIVAGGTEPKEEQFKNQINDAELLIAADRGAEVFYKYNINPNLMMGDFDSIDLDVLNTFKKIDTIRFMPEKDYTDSCLALNKAIELGASEIALLGFTGTRLDHCFGNIGLLKLALENKIDCKIIDNNNEIFAINKSTTIFGECGTYFSLLAFSDDVRNLCIKRAKYELFNYDLKMGDGRTISNEFLDEPVELTFDSGTMLVFYSKD</sequence>
<reference evidence="1" key="1">
    <citation type="journal article" date="2025" name="Int. J. Syst. Evol. Microbiol.">
        <title>Inconstantimicrobium mannanitabidum sp. nov., a novel member of the family Clostridiaceae isolated from anoxic soil under the treatment of reductive soil disinfestation.</title>
        <authorList>
            <person name="Ueki A."/>
            <person name="Tonouchi A."/>
            <person name="Honma S."/>
            <person name="Kaku N."/>
            <person name="Ueki K."/>
        </authorList>
    </citation>
    <scope>NUCLEOTIDE SEQUENCE</scope>
    <source>
        <strain evidence="1">TW13</strain>
    </source>
</reference>